<dbReference type="PANTHER" id="PTHR28265:SF1">
    <property type="entry name" value="MAINTENANCE OF TELOMERE CAPPING PROTEIN 1"/>
    <property type="match status" value="1"/>
</dbReference>
<dbReference type="GO" id="GO:0005874">
    <property type="term" value="C:microtubule"/>
    <property type="evidence" value="ECO:0007669"/>
    <property type="project" value="UniProtKB-KW"/>
</dbReference>
<evidence type="ECO:0000259" key="9">
    <source>
        <dbReference type="Pfam" id="PF17681"/>
    </source>
</evidence>
<dbReference type="InterPro" id="IPR040457">
    <property type="entry name" value="GCP_C"/>
</dbReference>
<evidence type="ECO:0000256" key="2">
    <source>
        <dbReference type="ARBA" id="ARBA00010337"/>
    </source>
</evidence>
<evidence type="ECO:0000256" key="1">
    <source>
        <dbReference type="ARBA" id="ARBA00004245"/>
    </source>
</evidence>
<name>A0A8H7BT11_9FUNG</name>
<dbReference type="PANTHER" id="PTHR28265">
    <property type="entry name" value="MAINTENANCE OF TELOMERE CAPPING PROTEIN 1"/>
    <property type="match status" value="1"/>
</dbReference>
<keyword evidence="3" id="KW-0963">Cytoplasm</keyword>
<dbReference type="GO" id="GO:0005816">
    <property type="term" value="C:spindle pole body"/>
    <property type="evidence" value="ECO:0007669"/>
    <property type="project" value="UniProtKB-ARBA"/>
</dbReference>
<feature type="domain" description="Gamma tubulin complex component protein N-terminal" evidence="9">
    <location>
        <begin position="2"/>
        <end position="272"/>
    </location>
</feature>
<dbReference type="EMBL" id="JABAYA010000006">
    <property type="protein sequence ID" value="KAF7731944.1"/>
    <property type="molecule type" value="Genomic_DNA"/>
</dbReference>
<dbReference type="Proteomes" id="UP000605846">
    <property type="component" value="Unassembled WGS sequence"/>
</dbReference>
<feature type="region of interest" description="Disordered" evidence="7">
    <location>
        <begin position="703"/>
        <end position="775"/>
    </location>
</feature>
<sequence length="1061" mass="120430">MLHELLFALSGYPGDVFVPHPPHPEQSFTFAIPSDFPLLHPTERNSLNRLGQLGWIYAQLKAFTTSVRSGKRTKDAPLQGAYIQVLITTLEHVLDDYRQDLLDLEKRILNKEDEAGGGVVPIALVISRLARWELLLPGLHIFVQKLQGEPQRYHGCRLFDLLMDEARSGIAELRHCMEDMIMHLHDVLYRQLTAWMVYGQWVDPDAEFFIVRCTNSKSTAGWQSHYALAKDRIPKHLPLSLAESILFVGKAVATVSQMDDTPIVEDEKESSNMARPSTLIKKRRKIPIPEEMKKIHLQLLLSLHSSQTKNNQRASPWIVYPQQLRQVVQKIRRSTADWLFSRVLIGDHGLRKYLVHFRQMFLLGYGDLATNLVDECAAWRYPEHARRKRNKVVKDFRHQELNALLAKASVATEMEDALEGYSLRIVKDNGGERNRFHFADLLISDVRCILTYDMHWPIDLFLSQDDLAHYIELWCFLIALKTVQVSLSKLWKILRGGSTQKLSGENNGDGYRERAVWRLRSHMLFWVDALWNHIQANVISDHYRQLLETIAPSFEGANGAKLKRRSFITKALDFEEMQAAHDTYLQHILRGCLLSSSNCAETVYDILHVCMNFCTFVEHIANDGVLQRNKRRKTVKTAADIVDEWTENMGKGNKQYGWMDQVTDLATVRTSDRTCWKHKMSDNTIDANGSNSLSEAERFLESLDLPDAQPSETGESTKPTGSTDPNDIMSFLDEISKYPAEEQRKEPQNVGSTEKPSAKEKASGNNSGDSGSNSGVGGWMSWGNSLWSQASAAVKTTTEQITSDSATRMLEDRVKHLQGLVNKEHIEKLGNELRNLTATILETVAPPISEHELVEVWLSHDMKGYGGMEALVYRAFARVMEHTESGQVVVRKIEEEKQTDETKHELNMCEGVVEGTKLAKANVDHLIKVNYTPPEPTTSYTPQSGPVPVINCPVFMAIQPVKSTIPRLDELDKDEDNQQLVFVILLIDPTHQLKFKTFSQSLPLAWLDIPYEENEWVEDKIADVIRAAVTTIAQDYVWTRMTGGKQATEAAVGLKNEESSK</sequence>
<dbReference type="Pfam" id="PF04130">
    <property type="entry name" value="GCP_C_terminal"/>
    <property type="match status" value="1"/>
</dbReference>
<dbReference type="Pfam" id="PF17681">
    <property type="entry name" value="GCP_N_terminal"/>
    <property type="match status" value="1"/>
</dbReference>
<comment type="caution">
    <text evidence="10">The sequence shown here is derived from an EMBL/GenBank/DDBJ whole genome shotgun (WGS) entry which is preliminary data.</text>
</comment>
<dbReference type="InterPro" id="IPR041470">
    <property type="entry name" value="GCP_N"/>
</dbReference>
<evidence type="ECO:0000256" key="7">
    <source>
        <dbReference type="SAM" id="MobiDB-lite"/>
    </source>
</evidence>
<feature type="compositionally biased region" description="Polar residues" evidence="7">
    <location>
        <begin position="710"/>
        <end position="725"/>
    </location>
</feature>
<keyword evidence="6" id="KW-0175">Coiled coil</keyword>
<dbReference type="GO" id="GO:0000930">
    <property type="term" value="C:gamma-tubulin complex"/>
    <property type="evidence" value="ECO:0007669"/>
    <property type="project" value="UniProtKB-ARBA"/>
</dbReference>
<protein>
    <submittedName>
        <fullName evidence="10">Gamma-tubulin complex component 4</fullName>
    </submittedName>
</protein>
<dbReference type="GO" id="GO:0007020">
    <property type="term" value="P:microtubule nucleation"/>
    <property type="evidence" value="ECO:0007669"/>
    <property type="project" value="UniProtKB-ARBA"/>
</dbReference>
<evidence type="ECO:0000313" key="10">
    <source>
        <dbReference type="EMBL" id="KAF7731944.1"/>
    </source>
</evidence>
<dbReference type="Gene3D" id="1.20.120.1900">
    <property type="entry name" value="Gamma-tubulin complex, C-terminal domain"/>
    <property type="match status" value="1"/>
</dbReference>
<feature type="compositionally biased region" description="Low complexity" evidence="7">
    <location>
        <begin position="763"/>
        <end position="773"/>
    </location>
</feature>
<evidence type="ECO:0000259" key="8">
    <source>
        <dbReference type="Pfam" id="PF04130"/>
    </source>
</evidence>
<comment type="subcellular location">
    <subcellularLocation>
        <location evidence="1">Cytoplasm</location>
        <location evidence="1">Cytoskeleton</location>
    </subcellularLocation>
</comment>
<feature type="coiled-coil region" evidence="6">
    <location>
        <begin position="87"/>
        <end position="114"/>
    </location>
</feature>
<evidence type="ECO:0000256" key="5">
    <source>
        <dbReference type="ARBA" id="ARBA00023212"/>
    </source>
</evidence>
<evidence type="ECO:0000256" key="3">
    <source>
        <dbReference type="ARBA" id="ARBA00022490"/>
    </source>
</evidence>
<keyword evidence="11" id="KW-1185">Reference proteome</keyword>
<comment type="similarity">
    <text evidence="2">Belongs to the TUBGCP family.</text>
</comment>
<evidence type="ECO:0000256" key="6">
    <source>
        <dbReference type="SAM" id="Coils"/>
    </source>
</evidence>
<keyword evidence="4" id="KW-0493">Microtubule</keyword>
<dbReference type="GO" id="GO:0043015">
    <property type="term" value="F:gamma-tubulin binding"/>
    <property type="evidence" value="ECO:0007669"/>
    <property type="project" value="InterPro"/>
</dbReference>
<reference evidence="10" key="1">
    <citation type="submission" date="2020-01" db="EMBL/GenBank/DDBJ databases">
        <title>Genome Sequencing of Three Apophysomyces-Like Fungal Strains Confirms a Novel Fungal Genus in the Mucoromycota with divergent Burkholderia-like Endosymbiotic Bacteria.</title>
        <authorList>
            <person name="Stajich J.E."/>
            <person name="Macias A.M."/>
            <person name="Carter-House D."/>
            <person name="Lovett B."/>
            <person name="Kasson L.R."/>
            <person name="Berry K."/>
            <person name="Grigoriev I."/>
            <person name="Chang Y."/>
            <person name="Spatafora J."/>
            <person name="Kasson M.T."/>
        </authorList>
    </citation>
    <scope>NUCLEOTIDE SEQUENCE</scope>
    <source>
        <strain evidence="10">NRRL A-21654</strain>
    </source>
</reference>
<proteinExistence type="inferred from homology"/>
<accession>A0A8H7BT11</accession>
<dbReference type="AlphaFoldDB" id="A0A8H7BT11"/>
<dbReference type="Pfam" id="PF10310">
    <property type="entry name" value="DUF5427"/>
    <property type="match status" value="1"/>
</dbReference>
<organism evidence="10 11">
    <name type="scientific">Apophysomyces ossiformis</name>
    <dbReference type="NCBI Taxonomy" id="679940"/>
    <lineage>
        <taxon>Eukaryota</taxon>
        <taxon>Fungi</taxon>
        <taxon>Fungi incertae sedis</taxon>
        <taxon>Mucoromycota</taxon>
        <taxon>Mucoromycotina</taxon>
        <taxon>Mucoromycetes</taxon>
        <taxon>Mucorales</taxon>
        <taxon>Mucorineae</taxon>
        <taxon>Mucoraceae</taxon>
        <taxon>Apophysomyces</taxon>
    </lineage>
</organism>
<keyword evidence="5" id="KW-0206">Cytoskeleton</keyword>
<dbReference type="InterPro" id="IPR042241">
    <property type="entry name" value="GCP_C_sf"/>
</dbReference>
<dbReference type="InterPro" id="IPR018814">
    <property type="entry name" value="DUF5427"/>
</dbReference>
<gene>
    <name evidence="10" type="primary">TUBGCP4</name>
    <name evidence="10" type="ORF">EC973_007775</name>
</gene>
<feature type="compositionally biased region" description="Basic and acidic residues" evidence="7">
    <location>
        <begin position="734"/>
        <end position="747"/>
    </location>
</feature>
<evidence type="ECO:0000313" key="11">
    <source>
        <dbReference type="Proteomes" id="UP000605846"/>
    </source>
</evidence>
<feature type="domain" description="Gamma tubulin complex component C-terminal" evidence="8">
    <location>
        <begin position="350"/>
        <end position="629"/>
    </location>
</feature>
<evidence type="ECO:0000256" key="4">
    <source>
        <dbReference type="ARBA" id="ARBA00022701"/>
    </source>
</evidence>
<dbReference type="OrthoDB" id="5594977at2759"/>